<dbReference type="PANTHER" id="PTHR45527:SF1">
    <property type="entry name" value="FATTY ACID SYNTHASE"/>
    <property type="match status" value="1"/>
</dbReference>
<dbReference type="InterPro" id="IPR023213">
    <property type="entry name" value="CAT-like_dom_sf"/>
</dbReference>
<dbReference type="GO" id="GO:0009366">
    <property type="term" value="C:enterobactin synthetase complex"/>
    <property type="evidence" value="ECO:0007669"/>
    <property type="project" value="TreeGrafter"/>
</dbReference>
<dbReference type="Gene3D" id="3.30.559.30">
    <property type="entry name" value="Nonribosomal peptide synthetase, condensation domain"/>
    <property type="match status" value="1"/>
</dbReference>
<dbReference type="GO" id="GO:0009239">
    <property type="term" value="P:enterobactin biosynthetic process"/>
    <property type="evidence" value="ECO:0007669"/>
    <property type="project" value="TreeGrafter"/>
</dbReference>
<dbReference type="GO" id="GO:0031177">
    <property type="term" value="F:phosphopantetheine binding"/>
    <property type="evidence" value="ECO:0007669"/>
    <property type="project" value="TreeGrafter"/>
</dbReference>
<name>A0A1V0ACF4_9ACTN</name>
<dbReference type="STRING" id="1909395.BKM31_45800"/>
<dbReference type="Pfam" id="PF00668">
    <property type="entry name" value="Condensation"/>
    <property type="match status" value="1"/>
</dbReference>
<dbReference type="KEGG" id="noa:BKM31_45800"/>
<dbReference type="PANTHER" id="PTHR45527">
    <property type="entry name" value="NONRIBOSOMAL PEPTIDE SYNTHETASE"/>
    <property type="match status" value="1"/>
</dbReference>
<protein>
    <recommendedName>
        <fullName evidence="1">Condensation domain-containing protein</fullName>
    </recommendedName>
</protein>
<dbReference type="AlphaFoldDB" id="A0A1V0ACF4"/>
<accession>A0A1V0ACF4</accession>
<dbReference type="InterPro" id="IPR001242">
    <property type="entry name" value="Condensation_dom"/>
</dbReference>
<dbReference type="GO" id="GO:0047527">
    <property type="term" value="F:2,3-dihydroxybenzoate-serine ligase activity"/>
    <property type="evidence" value="ECO:0007669"/>
    <property type="project" value="TreeGrafter"/>
</dbReference>
<evidence type="ECO:0000313" key="3">
    <source>
        <dbReference type="Proteomes" id="UP000190797"/>
    </source>
</evidence>
<dbReference type="Proteomes" id="UP000190797">
    <property type="component" value="Chromosome"/>
</dbReference>
<dbReference type="GO" id="GO:0005829">
    <property type="term" value="C:cytosol"/>
    <property type="evidence" value="ECO:0007669"/>
    <property type="project" value="TreeGrafter"/>
</dbReference>
<keyword evidence="3" id="KW-1185">Reference proteome</keyword>
<dbReference type="GO" id="GO:0008610">
    <property type="term" value="P:lipid biosynthetic process"/>
    <property type="evidence" value="ECO:0007669"/>
    <property type="project" value="UniProtKB-ARBA"/>
</dbReference>
<dbReference type="CDD" id="cd19531">
    <property type="entry name" value="LCL_NRPS-like"/>
    <property type="match status" value="1"/>
</dbReference>
<dbReference type="RefSeq" id="WP_080044123.1">
    <property type="nucleotide sequence ID" value="NZ_CP017717.1"/>
</dbReference>
<organism evidence="2 3">
    <name type="scientific">[Actinomadura] parvosata subsp. kistnae</name>
    <dbReference type="NCBI Taxonomy" id="1909395"/>
    <lineage>
        <taxon>Bacteria</taxon>
        <taxon>Bacillati</taxon>
        <taxon>Actinomycetota</taxon>
        <taxon>Actinomycetes</taxon>
        <taxon>Streptosporangiales</taxon>
        <taxon>Streptosporangiaceae</taxon>
        <taxon>Nonomuraea</taxon>
    </lineage>
</organism>
<sequence>MAGSPARGEARPLSVGQQAMWFLQRLAPGSTAYTMMVAVRVRGPLDVGRLRRATAAVVARHELLRSVFTEVGGVPHRLAADLPVPLSVRDVGAVGDDVLCDLVREAGREPFDLEAGGAFRVTLVRRDARDAVLMLVSHHIVSDAMSQWLVLRDLLWAYDEGDAPGWPPLGRTFDDYVRGEAELLASPRRQRLERYWREVCEGAVPARLPADRPRPGTPSLRGAATAVSFSRETGARLVGSARELGVSPFAPLVAALQAVLYRYAGGGDFLIGCPASTRFTGGMRNVAGYFANTLPIRASLTPATTFGAAAVAAQRAMVGGVAHAALPSALIGELTPGRAPLFHVAINLLPMEAMDPPLPLAADGSVEGPETTHRGLRLAAYDVPQMEGQFDLMVDVRKAGDLFTAVVKHDTDLFEPDTVRRFAGHFRRAVETGVPDLPVGRFPLVDDDEVRRLLALGSA</sequence>
<proteinExistence type="predicted"/>
<reference evidence="3" key="1">
    <citation type="journal article" date="2017" name="Med. Chem. Commun.">
        <title>Nonomuraea sp. ATCC 55076 harbours the largest actinomycete chromosome to date and the kistamicin biosynthetic gene cluster.</title>
        <authorList>
            <person name="Nazari B."/>
            <person name="Forneris C.C."/>
            <person name="Gibson M.I."/>
            <person name="Moon K."/>
            <person name="Schramma K.R."/>
            <person name="Seyedsayamdost M.R."/>
        </authorList>
    </citation>
    <scope>NUCLEOTIDE SEQUENCE [LARGE SCALE GENOMIC DNA]</scope>
    <source>
        <strain evidence="3">ATCC 55076</strain>
    </source>
</reference>
<gene>
    <name evidence="2" type="ORF">BKM31_45800</name>
</gene>
<dbReference type="GO" id="GO:0043041">
    <property type="term" value="P:amino acid activation for nonribosomal peptide biosynthetic process"/>
    <property type="evidence" value="ECO:0007669"/>
    <property type="project" value="TreeGrafter"/>
</dbReference>
<evidence type="ECO:0000313" key="2">
    <source>
        <dbReference type="EMBL" id="AQZ67812.1"/>
    </source>
</evidence>
<feature type="domain" description="Condensation" evidence="1">
    <location>
        <begin position="12"/>
        <end position="453"/>
    </location>
</feature>
<evidence type="ECO:0000259" key="1">
    <source>
        <dbReference type="Pfam" id="PF00668"/>
    </source>
</evidence>
<dbReference type="Gene3D" id="3.30.559.10">
    <property type="entry name" value="Chloramphenicol acetyltransferase-like domain"/>
    <property type="match status" value="1"/>
</dbReference>
<dbReference type="OrthoDB" id="3447635at2"/>
<dbReference type="SUPFAM" id="SSF52777">
    <property type="entry name" value="CoA-dependent acyltransferases"/>
    <property type="match status" value="2"/>
</dbReference>
<dbReference type="EMBL" id="CP017717">
    <property type="protein sequence ID" value="AQZ67812.1"/>
    <property type="molecule type" value="Genomic_DNA"/>
</dbReference>